<name>A0A0V1MFN7_9BILA</name>
<dbReference type="Proteomes" id="UP000054843">
    <property type="component" value="Unassembled WGS sequence"/>
</dbReference>
<accession>A0A0V1MFN7</accession>
<reference evidence="1 2" key="1">
    <citation type="submission" date="2015-01" db="EMBL/GenBank/DDBJ databases">
        <title>Evolution of Trichinella species and genotypes.</title>
        <authorList>
            <person name="Korhonen P.K."/>
            <person name="Edoardo P."/>
            <person name="Giuseppe L.R."/>
            <person name="Gasser R.B."/>
        </authorList>
    </citation>
    <scope>NUCLEOTIDE SEQUENCE [LARGE SCALE GENOMIC DNA]</scope>
    <source>
        <strain evidence="1">ISS1980</strain>
    </source>
</reference>
<keyword evidence="2" id="KW-1185">Reference proteome</keyword>
<evidence type="ECO:0000313" key="1">
    <source>
        <dbReference type="EMBL" id="KRZ70474.1"/>
    </source>
</evidence>
<protein>
    <submittedName>
        <fullName evidence="1">Uncharacterized protein</fullName>
    </submittedName>
</protein>
<sequence length="93" mass="10583">MEAACQSTKAAEKFHENFKIKDFLLKEGKDVVYDTFHIITTANTDQETVAWTNTRKLNVKAMDGPPKGHNLNRSLVCVISLDVHIVVRLFRHS</sequence>
<evidence type="ECO:0000313" key="2">
    <source>
        <dbReference type="Proteomes" id="UP000054843"/>
    </source>
</evidence>
<dbReference type="EMBL" id="JYDO01000113">
    <property type="protein sequence ID" value="KRZ70474.1"/>
    <property type="molecule type" value="Genomic_DNA"/>
</dbReference>
<proteinExistence type="predicted"/>
<dbReference type="AlphaFoldDB" id="A0A0V1MFN7"/>
<organism evidence="1 2">
    <name type="scientific">Trichinella papuae</name>
    <dbReference type="NCBI Taxonomy" id="268474"/>
    <lineage>
        <taxon>Eukaryota</taxon>
        <taxon>Metazoa</taxon>
        <taxon>Ecdysozoa</taxon>
        <taxon>Nematoda</taxon>
        <taxon>Enoplea</taxon>
        <taxon>Dorylaimia</taxon>
        <taxon>Trichinellida</taxon>
        <taxon>Trichinellidae</taxon>
        <taxon>Trichinella</taxon>
    </lineage>
</organism>
<comment type="caution">
    <text evidence="1">The sequence shown here is derived from an EMBL/GenBank/DDBJ whole genome shotgun (WGS) entry which is preliminary data.</text>
</comment>
<gene>
    <name evidence="1" type="ORF">T10_13397</name>
</gene>